<reference evidence="8 9" key="1">
    <citation type="submission" date="2017-08" db="EMBL/GenBank/DDBJ databases">
        <authorList>
            <person name="de Groot N.N."/>
        </authorList>
    </citation>
    <scope>NUCLEOTIDE SEQUENCE [LARGE SCALE GENOMIC DNA]</scope>
    <source>
        <strain evidence="8 9">HM2</strain>
    </source>
</reference>
<dbReference type="EMBL" id="UHJL01000001">
    <property type="protein sequence ID" value="SUQ19748.1"/>
    <property type="molecule type" value="Genomic_DNA"/>
</dbReference>
<evidence type="ECO:0000256" key="2">
    <source>
        <dbReference type="ARBA" id="ARBA00022448"/>
    </source>
</evidence>
<evidence type="ECO:0000313" key="8">
    <source>
        <dbReference type="EMBL" id="SUQ19748.1"/>
    </source>
</evidence>
<evidence type="ECO:0000256" key="6">
    <source>
        <dbReference type="SAM" id="MobiDB-lite"/>
    </source>
</evidence>
<feature type="transmembrane region" description="Helical" evidence="7">
    <location>
        <begin position="275"/>
        <end position="298"/>
    </location>
</feature>
<evidence type="ECO:0000313" key="9">
    <source>
        <dbReference type="Proteomes" id="UP000255423"/>
    </source>
</evidence>
<organism evidence="8 9">
    <name type="scientific">Fibrobacter succinogenes</name>
    <name type="common">Bacteroides succinogenes</name>
    <dbReference type="NCBI Taxonomy" id="833"/>
    <lineage>
        <taxon>Bacteria</taxon>
        <taxon>Pseudomonadati</taxon>
        <taxon>Fibrobacterota</taxon>
        <taxon>Fibrobacteria</taxon>
        <taxon>Fibrobacterales</taxon>
        <taxon>Fibrobacteraceae</taxon>
        <taxon>Fibrobacter</taxon>
    </lineage>
</organism>
<dbReference type="PANTHER" id="PTHR42948">
    <property type="entry name" value="TRANSPORTER"/>
    <property type="match status" value="1"/>
</dbReference>
<evidence type="ECO:0000256" key="7">
    <source>
        <dbReference type="SAM" id="Phobius"/>
    </source>
</evidence>
<dbReference type="PANTHER" id="PTHR42948:SF1">
    <property type="entry name" value="TRANSPORTER"/>
    <property type="match status" value="1"/>
</dbReference>
<dbReference type="GO" id="GO:0016020">
    <property type="term" value="C:membrane"/>
    <property type="evidence" value="ECO:0007669"/>
    <property type="project" value="UniProtKB-SubCell"/>
</dbReference>
<feature type="transmembrane region" description="Helical" evidence="7">
    <location>
        <begin position="512"/>
        <end position="533"/>
    </location>
</feature>
<feature type="transmembrane region" description="Helical" evidence="7">
    <location>
        <begin position="231"/>
        <end position="254"/>
    </location>
</feature>
<dbReference type="NCBIfam" id="NF037979">
    <property type="entry name" value="Na_transp"/>
    <property type="match status" value="1"/>
</dbReference>
<feature type="transmembrane region" description="Helical" evidence="7">
    <location>
        <begin position="12"/>
        <end position="29"/>
    </location>
</feature>
<keyword evidence="5 7" id="KW-0472">Membrane</keyword>
<proteinExistence type="predicted"/>
<accession>A0A380RW30</accession>
<comment type="subcellular location">
    <subcellularLocation>
        <location evidence="1">Membrane</location>
        <topology evidence="1">Multi-pass membrane protein</topology>
    </subcellularLocation>
</comment>
<keyword evidence="2" id="KW-0813">Transport</keyword>
<feature type="region of interest" description="Disordered" evidence="6">
    <location>
        <begin position="537"/>
        <end position="561"/>
    </location>
</feature>
<feature type="transmembrane region" description="Helical" evidence="7">
    <location>
        <begin position="394"/>
        <end position="416"/>
    </location>
</feature>
<gene>
    <name evidence="8" type="ORF">SAMN05661053_0989</name>
</gene>
<evidence type="ECO:0000256" key="3">
    <source>
        <dbReference type="ARBA" id="ARBA00022692"/>
    </source>
</evidence>
<feature type="transmembrane region" description="Helical" evidence="7">
    <location>
        <begin position="462"/>
        <end position="480"/>
    </location>
</feature>
<dbReference type="InterPro" id="IPR037272">
    <property type="entry name" value="SNS_sf"/>
</dbReference>
<dbReference type="RefSeq" id="WP_109572300.1">
    <property type="nucleotide sequence ID" value="NZ_UHJL01000001.1"/>
</dbReference>
<dbReference type="AlphaFoldDB" id="A0A380RW30"/>
<dbReference type="PRINTS" id="PR00176">
    <property type="entry name" value="NANEUSMPORT"/>
</dbReference>
<feature type="transmembrane region" description="Helical" evidence="7">
    <location>
        <begin position="91"/>
        <end position="110"/>
    </location>
</feature>
<evidence type="ECO:0000256" key="5">
    <source>
        <dbReference type="ARBA" id="ARBA00023136"/>
    </source>
</evidence>
<feature type="transmembrane region" description="Helical" evidence="7">
    <location>
        <begin position="154"/>
        <end position="177"/>
    </location>
</feature>
<name>A0A380RW30_FIBSU</name>
<sequence length="561" mass="61064">MANNRENWGSKLGVILAVAGSAVGLGNFLRFPVQAATNGGGAFIIPYLIAFVFLGIPLAWIEWTLGRYAGYHNYGTSPSTYHVIFQKKKKWAKYLGSLGLLPPIFIIFYYGFIQSWILAFAFYSATGTLMNVVAQGPEKMTEFFGNYIMLKTCVGGIPVAIIFFLITFIANMIVLSFGVRKGIERANKICMPILLILGLVLVVRVLTLPGIGKGLAFMWNPDFSQLTSPKVWMAAAGQVFFTMSLGMAIIFCYASYLKPKEDLVLSSLTASATKGFAEVIIGGTVVIPMAVLIAGANIEECAKLGTFGLGFQTMPYVFGTLPFGGVLQTVWFTMLFFAGITSAISIIQPLISFCEDDLKFTRKKSVTTVSTITFIGSLTAIFGLAAGTVDELDFWGGTYLIVFVGMIQAVLFSLVLGRRKAKEAQANGDLPAEVVVEPGENEAFATMNDGSLLKLPRFLRPIILYVCPIYLIVLLVSFTATDGLPFITLSNVDPSATVDFLGHTFPKIGFTWAFRGFLLVLFLLLNLAIAYAWRKGGPAEKGRSKSIKKMEIGNSDENMEG</sequence>
<feature type="transmembrane region" description="Helical" evidence="7">
    <location>
        <begin position="189"/>
        <end position="211"/>
    </location>
</feature>
<dbReference type="Pfam" id="PF00209">
    <property type="entry name" value="SNF"/>
    <property type="match status" value="2"/>
</dbReference>
<dbReference type="Proteomes" id="UP000255423">
    <property type="component" value="Unassembled WGS sequence"/>
</dbReference>
<feature type="transmembrane region" description="Helical" evidence="7">
    <location>
        <begin position="330"/>
        <end position="354"/>
    </location>
</feature>
<keyword evidence="3 7" id="KW-0812">Transmembrane</keyword>
<feature type="transmembrane region" description="Helical" evidence="7">
    <location>
        <begin position="366"/>
        <end position="388"/>
    </location>
</feature>
<keyword evidence="4 7" id="KW-1133">Transmembrane helix</keyword>
<dbReference type="PROSITE" id="PS50267">
    <property type="entry name" value="NA_NEUROTRAN_SYMP_3"/>
    <property type="match status" value="1"/>
</dbReference>
<feature type="compositionally biased region" description="Basic and acidic residues" evidence="6">
    <location>
        <begin position="537"/>
        <end position="551"/>
    </location>
</feature>
<dbReference type="SUPFAM" id="SSF161070">
    <property type="entry name" value="SNF-like"/>
    <property type="match status" value="1"/>
</dbReference>
<protein>
    <submittedName>
        <fullName evidence="8">Na+-dependent transporter, SNF family</fullName>
    </submittedName>
</protein>
<evidence type="ECO:0000256" key="4">
    <source>
        <dbReference type="ARBA" id="ARBA00022989"/>
    </source>
</evidence>
<feature type="transmembrane region" description="Helical" evidence="7">
    <location>
        <begin position="41"/>
        <end position="61"/>
    </location>
</feature>
<dbReference type="InterPro" id="IPR000175">
    <property type="entry name" value="Na/ntran_symport"/>
</dbReference>
<evidence type="ECO:0000256" key="1">
    <source>
        <dbReference type="ARBA" id="ARBA00004141"/>
    </source>
</evidence>